<name>A0A8H7TAL4_9HELO</name>
<dbReference type="PANTHER" id="PTHR10165:SF154">
    <property type="entry name" value="PAP2 DOMAIN PROTEIN (AFU_ORTHOLOGUE AFUA_1G09730)"/>
    <property type="match status" value="1"/>
</dbReference>
<evidence type="ECO:0000256" key="7">
    <source>
        <dbReference type="SAM" id="Phobius"/>
    </source>
</evidence>
<keyword evidence="4 7" id="KW-1133">Transmembrane helix</keyword>
<dbReference type="CDD" id="cd03390">
    <property type="entry name" value="PAP2_containing_1_like"/>
    <property type="match status" value="1"/>
</dbReference>
<feature type="region of interest" description="Disordered" evidence="6">
    <location>
        <begin position="379"/>
        <end position="410"/>
    </location>
</feature>
<keyword evidence="3 7" id="KW-0812">Transmembrane</keyword>
<feature type="transmembrane region" description="Helical" evidence="7">
    <location>
        <begin position="12"/>
        <end position="36"/>
    </location>
</feature>
<evidence type="ECO:0000256" key="1">
    <source>
        <dbReference type="ARBA" id="ARBA00004141"/>
    </source>
</evidence>
<dbReference type="InterPro" id="IPR043216">
    <property type="entry name" value="PAP-like"/>
</dbReference>
<evidence type="ECO:0000313" key="9">
    <source>
        <dbReference type="EMBL" id="KAG4415550.1"/>
    </source>
</evidence>
<feature type="transmembrane region" description="Helical" evidence="7">
    <location>
        <begin position="281"/>
        <end position="300"/>
    </location>
</feature>
<evidence type="ECO:0000256" key="6">
    <source>
        <dbReference type="SAM" id="MobiDB-lite"/>
    </source>
</evidence>
<evidence type="ECO:0000256" key="2">
    <source>
        <dbReference type="ARBA" id="ARBA00008816"/>
    </source>
</evidence>
<accession>A0A8H7TAL4</accession>
<dbReference type="GO" id="GO:0016020">
    <property type="term" value="C:membrane"/>
    <property type="evidence" value="ECO:0007669"/>
    <property type="project" value="UniProtKB-SubCell"/>
</dbReference>
<dbReference type="SUPFAM" id="SSF48317">
    <property type="entry name" value="Acid phosphatase/Vanadium-dependent haloperoxidase"/>
    <property type="match status" value="1"/>
</dbReference>
<dbReference type="GO" id="GO:0008195">
    <property type="term" value="F:phosphatidate phosphatase activity"/>
    <property type="evidence" value="ECO:0007669"/>
    <property type="project" value="TreeGrafter"/>
</dbReference>
<dbReference type="AlphaFoldDB" id="A0A8H7TAL4"/>
<evidence type="ECO:0000259" key="8">
    <source>
        <dbReference type="Pfam" id="PF01569"/>
    </source>
</evidence>
<dbReference type="PANTHER" id="PTHR10165">
    <property type="entry name" value="LIPID PHOSPHATE PHOSPHATASE"/>
    <property type="match status" value="1"/>
</dbReference>
<evidence type="ECO:0000256" key="3">
    <source>
        <dbReference type="ARBA" id="ARBA00022692"/>
    </source>
</evidence>
<dbReference type="Proteomes" id="UP000664132">
    <property type="component" value="Unassembled WGS sequence"/>
</dbReference>
<dbReference type="GO" id="GO:0046839">
    <property type="term" value="P:phospholipid dephosphorylation"/>
    <property type="evidence" value="ECO:0007669"/>
    <property type="project" value="TreeGrafter"/>
</dbReference>
<feature type="compositionally biased region" description="Polar residues" evidence="6">
    <location>
        <begin position="388"/>
        <end position="401"/>
    </location>
</feature>
<comment type="subcellular location">
    <subcellularLocation>
        <location evidence="1">Membrane</location>
        <topology evidence="1">Multi-pass membrane protein</topology>
    </subcellularLocation>
</comment>
<organism evidence="9 10">
    <name type="scientific">Cadophora malorum</name>
    <dbReference type="NCBI Taxonomy" id="108018"/>
    <lineage>
        <taxon>Eukaryota</taxon>
        <taxon>Fungi</taxon>
        <taxon>Dikarya</taxon>
        <taxon>Ascomycota</taxon>
        <taxon>Pezizomycotina</taxon>
        <taxon>Leotiomycetes</taxon>
        <taxon>Helotiales</taxon>
        <taxon>Ploettnerulaceae</taxon>
        <taxon>Cadophora</taxon>
    </lineage>
</organism>
<gene>
    <name evidence="9" type="ORF">IFR04_011314</name>
</gene>
<comment type="similarity">
    <text evidence="2">Belongs to the PA-phosphatase related phosphoesterase family.</text>
</comment>
<keyword evidence="10" id="KW-1185">Reference proteome</keyword>
<feature type="transmembrane region" description="Helical" evidence="7">
    <location>
        <begin position="65"/>
        <end position="87"/>
    </location>
</feature>
<evidence type="ECO:0000256" key="4">
    <source>
        <dbReference type="ARBA" id="ARBA00022989"/>
    </source>
</evidence>
<feature type="transmembrane region" description="Helical" evidence="7">
    <location>
        <begin position="107"/>
        <end position="126"/>
    </location>
</feature>
<dbReference type="Gene3D" id="1.20.144.10">
    <property type="entry name" value="Phosphatidic acid phosphatase type 2/haloperoxidase"/>
    <property type="match status" value="1"/>
</dbReference>
<feature type="transmembrane region" description="Helical" evidence="7">
    <location>
        <begin position="312"/>
        <end position="330"/>
    </location>
</feature>
<proteinExistence type="inferred from homology"/>
<feature type="domain" description="Phosphatidic acid phosphatase type 2/haloperoxidase" evidence="8">
    <location>
        <begin position="113"/>
        <end position="331"/>
    </location>
</feature>
<feature type="transmembrane region" description="Helical" evidence="7">
    <location>
        <begin position="197"/>
        <end position="222"/>
    </location>
</feature>
<dbReference type="InterPro" id="IPR000326">
    <property type="entry name" value="PAP2/HPO"/>
</dbReference>
<protein>
    <recommendedName>
        <fullName evidence="8">Phosphatidic acid phosphatase type 2/haloperoxidase domain-containing protein</fullName>
    </recommendedName>
</protein>
<dbReference type="GO" id="GO:0006644">
    <property type="term" value="P:phospholipid metabolic process"/>
    <property type="evidence" value="ECO:0007669"/>
    <property type="project" value="InterPro"/>
</dbReference>
<keyword evidence="5 7" id="KW-0472">Membrane</keyword>
<feature type="compositionally biased region" description="Polar residues" evidence="6">
    <location>
        <begin position="255"/>
        <end position="266"/>
    </location>
</feature>
<comment type="caution">
    <text evidence="9">The sequence shown here is derived from an EMBL/GenBank/DDBJ whole genome shotgun (WGS) entry which is preliminary data.</text>
</comment>
<dbReference type="Pfam" id="PF01569">
    <property type="entry name" value="PAP2"/>
    <property type="match status" value="1"/>
</dbReference>
<reference evidence="9" key="1">
    <citation type="submission" date="2021-02" db="EMBL/GenBank/DDBJ databases">
        <title>Genome sequence Cadophora malorum strain M34.</title>
        <authorList>
            <person name="Stefanovic E."/>
            <person name="Vu D."/>
            <person name="Scully C."/>
            <person name="Dijksterhuis J."/>
            <person name="Roader J."/>
            <person name="Houbraken J."/>
        </authorList>
    </citation>
    <scope>NUCLEOTIDE SEQUENCE</scope>
    <source>
        <strain evidence="9">M34</strain>
    </source>
</reference>
<evidence type="ECO:0000256" key="5">
    <source>
        <dbReference type="ARBA" id="ARBA00023136"/>
    </source>
</evidence>
<dbReference type="OrthoDB" id="8907274at2759"/>
<evidence type="ECO:0000313" key="10">
    <source>
        <dbReference type="Proteomes" id="UP000664132"/>
    </source>
</evidence>
<sequence length="410" mass="44959">MRSRAYGGRVSTAVVLSYAFDWVIIIATAAVGAVFAKLPPNKRPFSITNPEISFPFVTNEKIPTWSLGIIACVAPAAIIMVMCLLLVPGPTVPRSTPKRLIWQRKLWEWHTGWLGLALSLAFSFIITQGMKNLFGKPRPDLLSRCQADFENKDDYVIGGFANISSEFLLYSASICKNPDTSMLNDGFMSYPSGHASFAAGGLIYLSLIIASKLALTIPFLPISMYSSDESRFSAFPSRLQQKKNLEAKGNKDLSMPQSSFQPSGHNDSGVAARNQGAAPPVYLLAFAIVPWFASIYISATRYSDFRHHGFDILFGYGIGLISSVFAFRYYHLPISRGAGWSWGPRSRERSFWAGVGVGNYAGYKDDRTSRESVSITEMDMENGHTERPASNNVGVSESSISAEDGKGIAH</sequence>
<dbReference type="InterPro" id="IPR036938">
    <property type="entry name" value="PAP2/HPO_sf"/>
</dbReference>
<feature type="region of interest" description="Disordered" evidence="6">
    <location>
        <begin position="251"/>
        <end position="271"/>
    </location>
</feature>
<dbReference type="EMBL" id="JAFJYH010000218">
    <property type="protein sequence ID" value="KAG4415550.1"/>
    <property type="molecule type" value="Genomic_DNA"/>
</dbReference>